<evidence type="ECO:0000313" key="2">
    <source>
        <dbReference type="Proteomes" id="UP000054564"/>
    </source>
</evidence>
<reference evidence="2" key="1">
    <citation type="submission" date="2014-03" db="EMBL/GenBank/DDBJ databases">
        <title>The Genome Sequence of Puccinia striiformis f. sp. tritici PST-78.</title>
        <authorList>
            <consortium name="The Broad Institute Genome Sequencing Platform"/>
            <person name="Cuomo C."/>
            <person name="Hulbert S."/>
            <person name="Chen X."/>
            <person name="Walker B."/>
            <person name="Young S.K."/>
            <person name="Zeng Q."/>
            <person name="Gargeya S."/>
            <person name="Fitzgerald M."/>
            <person name="Haas B."/>
            <person name="Abouelleil A."/>
            <person name="Alvarado L."/>
            <person name="Arachchi H.M."/>
            <person name="Berlin A.M."/>
            <person name="Chapman S.B."/>
            <person name="Goldberg J."/>
            <person name="Griggs A."/>
            <person name="Gujja S."/>
            <person name="Hansen M."/>
            <person name="Howarth C."/>
            <person name="Imamovic A."/>
            <person name="Larimer J."/>
            <person name="McCowan C."/>
            <person name="Montmayeur A."/>
            <person name="Murphy C."/>
            <person name="Neiman D."/>
            <person name="Pearson M."/>
            <person name="Priest M."/>
            <person name="Roberts A."/>
            <person name="Saif S."/>
            <person name="Shea T."/>
            <person name="Sisk P."/>
            <person name="Sykes S."/>
            <person name="Wortman J."/>
            <person name="Nusbaum C."/>
            <person name="Birren B."/>
        </authorList>
    </citation>
    <scope>NUCLEOTIDE SEQUENCE [LARGE SCALE GENOMIC DNA]</scope>
    <source>
        <strain evidence="2">race PST-78</strain>
    </source>
</reference>
<dbReference type="Proteomes" id="UP000054564">
    <property type="component" value="Unassembled WGS sequence"/>
</dbReference>
<dbReference type="EMBL" id="AJIL01000095">
    <property type="protein sequence ID" value="KNE95512.1"/>
    <property type="molecule type" value="Genomic_DNA"/>
</dbReference>
<organism evidence="1 2">
    <name type="scientific">Puccinia striiformis f. sp. tritici PST-78</name>
    <dbReference type="NCBI Taxonomy" id="1165861"/>
    <lineage>
        <taxon>Eukaryota</taxon>
        <taxon>Fungi</taxon>
        <taxon>Dikarya</taxon>
        <taxon>Basidiomycota</taxon>
        <taxon>Pucciniomycotina</taxon>
        <taxon>Pucciniomycetes</taxon>
        <taxon>Pucciniales</taxon>
        <taxon>Pucciniaceae</taxon>
        <taxon>Puccinia</taxon>
    </lineage>
</organism>
<accession>A0A0L0V8A9</accession>
<proteinExistence type="predicted"/>
<comment type="caution">
    <text evidence="1">The sequence shown here is derived from an EMBL/GenBank/DDBJ whole genome shotgun (WGS) entry which is preliminary data.</text>
</comment>
<protein>
    <submittedName>
        <fullName evidence="1">Uncharacterized protein</fullName>
    </submittedName>
</protein>
<evidence type="ECO:0000313" key="1">
    <source>
        <dbReference type="EMBL" id="KNE95512.1"/>
    </source>
</evidence>
<gene>
    <name evidence="1" type="ORF">PSTG_11118</name>
</gene>
<dbReference type="AlphaFoldDB" id="A0A0L0V8A9"/>
<name>A0A0L0V8A9_9BASI</name>
<sequence>MDYGLGIMDHGLGIVDYGLYDIQLTHLKCHFTHLKYYLTHLKCHLTHLKCHLMSSHPSQMSSHPSQRPSHPSLVSSHPSQQVLWFQMEGAAGFIFRLEWEDPMAKTLQNCHPFPRSSHTGIQPSCGIQKITLVLLECALFDTGQYCVKRPKSGIDGTLEDFLSPGFINLDGPAKLCLLGIPQG</sequence>
<keyword evidence="2" id="KW-1185">Reference proteome</keyword>